<dbReference type="Proteomes" id="UP001164776">
    <property type="component" value="Unassembled WGS sequence"/>
</dbReference>
<name>A0A9W7XD90_9POAL</name>
<dbReference type="OrthoDB" id="696784at2759"/>
<feature type="region of interest" description="Disordered" evidence="1">
    <location>
        <begin position="1"/>
        <end position="72"/>
    </location>
</feature>
<dbReference type="PANTHER" id="PTHR35488">
    <property type="entry name" value="OS05G0358900 PROTEIN-RELATED"/>
    <property type="match status" value="1"/>
</dbReference>
<dbReference type="EMBL" id="MU629516">
    <property type="protein sequence ID" value="KAJ1256426.1"/>
    <property type="molecule type" value="Genomic_DNA"/>
</dbReference>
<dbReference type="EMBL" id="MU629516">
    <property type="protein sequence ID" value="KAJ1256425.1"/>
    <property type="molecule type" value="Genomic_DNA"/>
</dbReference>
<evidence type="ECO:0000313" key="3">
    <source>
        <dbReference type="Proteomes" id="UP001164776"/>
    </source>
</evidence>
<comment type="caution">
    <text evidence="2">The sequence shown here is derived from an EMBL/GenBank/DDBJ whole genome shotgun (WGS) entry which is preliminary data.</text>
</comment>
<dbReference type="PANTHER" id="PTHR35488:SF2">
    <property type="entry name" value="OS05G0358900 PROTEIN"/>
    <property type="match status" value="1"/>
</dbReference>
<organism evidence="2 3">
    <name type="scientific">Paspalum vaginatum</name>
    <name type="common">seashore paspalum</name>
    <dbReference type="NCBI Taxonomy" id="158149"/>
    <lineage>
        <taxon>Eukaryota</taxon>
        <taxon>Viridiplantae</taxon>
        <taxon>Streptophyta</taxon>
        <taxon>Embryophyta</taxon>
        <taxon>Tracheophyta</taxon>
        <taxon>Spermatophyta</taxon>
        <taxon>Magnoliopsida</taxon>
        <taxon>Liliopsida</taxon>
        <taxon>Poales</taxon>
        <taxon>Poaceae</taxon>
        <taxon>PACMAD clade</taxon>
        <taxon>Panicoideae</taxon>
        <taxon>Andropogonodae</taxon>
        <taxon>Paspaleae</taxon>
        <taxon>Paspalinae</taxon>
        <taxon>Paspalum</taxon>
    </lineage>
</organism>
<gene>
    <name evidence="2" type="ORF">BS78_K028600</name>
</gene>
<accession>A0A9W7XD90</accession>
<feature type="compositionally biased region" description="Basic residues" evidence="1">
    <location>
        <begin position="81"/>
        <end position="98"/>
    </location>
</feature>
<feature type="region of interest" description="Disordered" evidence="1">
    <location>
        <begin position="79"/>
        <end position="98"/>
    </location>
</feature>
<proteinExistence type="predicted"/>
<feature type="compositionally biased region" description="Low complexity" evidence="1">
    <location>
        <begin position="7"/>
        <end position="25"/>
    </location>
</feature>
<sequence>MRKKRAAAVSAAAAPPVFPFPAADAQPDHFSDYGFDPQLPGHFFSSQPEAKRRPWGRRQHQQQPAHSRPLESARFKLQKPITKKHSHQQHLQKQQQQRRRWWSSAALLLLNFRRRSSSRPAAAPPPPNGPAASVSVPTAPPLYLADDGSGDDGPTPCACWAPGLRSGRLAAAELGAAGASVPYVSLRSTSLLGGGGNGRAGGGAPAMPIYLVT</sequence>
<feature type="region of interest" description="Disordered" evidence="1">
    <location>
        <begin position="117"/>
        <end position="149"/>
    </location>
</feature>
<dbReference type="AlphaFoldDB" id="A0A9W7XD90"/>
<reference evidence="2 3" key="1">
    <citation type="submission" date="2022-10" db="EMBL/GenBank/DDBJ databases">
        <title>WGS assembly of Paspalum vaginatum 540-79.</title>
        <authorList>
            <person name="Sun G."/>
            <person name="Wase N."/>
            <person name="Shu S."/>
            <person name="Jenkins J."/>
            <person name="Zhou B."/>
            <person name="Torres-Rodriguez J."/>
            <person name="Chen C."/>
            <person name="Sandor L."/>
            <person name="Plott C."/>
            <person name="Yoshinga Y."/>
            <person name="Daum C."/>
            <person name="Qi P."/>
            <person name="Barry K."/>
            <person name="Lipzen A."/>
            <person name="Berry L."/>
            <person name="Pedersen C."/>
            <person name="Gottilla T."/>
            <person name="Foltz A."/>
            <person name="Yu H."/>
            <person name="O'Malley R."/>
            <person name="Zhang C."/>
            <person name="Devos K."/>
            <person name="Sigmon B."/>
            <person name="Yu B."/>
            <person name="Obata T."/>
            <person name="Schmutz J."/>
            <person name="Schnable J."/>
        </authorList>
    </citation>
    <scope>NUCLEOTIDE SEQUENCE [LARGE SCALE GENOMIC DNA]</scope>
    <source>
        <strain evidence="3">cv. 540-79</strain>
    </source>
</reference>
<protein>
    <submittedName>
        <fullName evidence="2">Uncharacterized protein</fullName>
    </submittedName>
</protein>
<dbReference type="EMBL" id="MU629516">
    <property type="protein sequence ID" value="KAJ1256424.1"/>
    <property type="molecule type" value="Genomic_DNA"/>
</dbReference>
<evidence type="ECO:0000256" key="1">
    <source>
        <dbReference type="SAM" id="MobiDB-lite"/>
    </source>
</evidence>
<dbReference type="EMBL" id="MU629516">
    <property type="protein sequence ID" value="KAJ1256427.1"/>
    <property type="molecule type" value="Genomic_DNA"/>
</dbReference>
<evidence type="ECO:0000313" key="2">
    <source>
        <dbReference type="EMBL" id="KAJ1256426.1"/>
    </source>
</evidence>
<keyword evidence="3" id="KW-1185">Reference proteome</keyword>